<dbReference type="EC" id="2.3.2.27" evidence="4"/>
<evidence type="ECO:0000256" key="9">
    <source>
        <dbReference type="ARBA" id="ARBA00022786"/>
    </source>
</evidence>
<feature type="compositionally biased region" description="Basic and acidic residues" evidence="13">
    <location>
        <begin position="339"/>
        <end position="349"/>
    </location>
</feature>
<feature type="compositionally biased region" description="Low complexity" evidence="13">
    <location>
        <begin position="482"/>
        <end position="496"/>
    </location>
</feature>
<dbReference type="OrthoDB" id="264354at2759"/>
<organism evidence="16 17">
    <name type="scientific">Amanita thiersii Skay4041</name>
    <dbReference type="NCBI Taxonomy" id="703135"/>
    <lineage>
        <taxon>Eukaryota</taxon>
        <taxon>Fungi</taxon>
        <taxon>Dikarya</taxon>
        <taxon>Basidiomycota</taxon>
        <taxon>Agaricomycotina</taxon>
        <taxon>Agaricomycetes</taxon>
        <taxon>Agaricomycetidae</taxon>
        <taxon>Agaricales</taxon>
        <taxon>Pluteineae</taxon>
        <taxon>Amanitaceae</taxon>
        <taxon>Amanita</taxon>
    </lineage>
</organism>
<feature type="transmembrane region" description="Helical" evidence="14">
    <location>
        <begin position="772"/>
        <end position="791"/>
    </location>
</feature>
<dbReference type="PROSITE" id="PS51292">
    <property type="entry name" value="ZF_RING_CH"/>
    <property type="match status" value="1"/>
</dbReference>
<feature type="transmembrane region" description="Helical" evidence="14">
    <location>
        <begin position="1236"/>
        <end position="1257"/>
    </location>
</feature>
<reference evidence="16 17" key="1">
    <citation type="submission" date="2014-02" db="EMBL/GenBank/DDBJ databases">
        <title>Transposable element dynamics among asymbiotic and ectomycorrhizal Amanita fungi.</title>
        <authorList>
            <consortium name="DOE Joint Genome Institute"/>
            <person name="Hess J."/>
            <person name="Skrede I."/>
            <person name="Wolfe B."/>
            <person name="LaButti K."/>
            <person name="Ohm R.A."/>
            <person name="Grigoriev I.V."/>
            <person name="Pringle A."/>
        </authorList>
    </citation>
    <scope>NUCLEOTIDE SEQUENCE [LARGE SCALE GENOMIC DNA]</scope>
    <source>
        <strain evidence="16 17">SKay4041</strain>
    </source>
</reference>
<evidence type="ECO:0000256" key="1">
    <source>
        <dbReference type="ARBA" id="ARBA00000900"/>
    </source>
</evidence>
<feature type="transmembrane region" description="Helical" evidence="14">
    <location>
        <begin position="934"/>
        <end position="965"/>
    </location>
</feature>
<dbReference type="GO" id="GO:0008270">
    <property type="term" value="F:zinc ion binding"/>
    <property type="evidence" value="ECO:0007669"/>
    <property type="project" value="UniProtKB-KW"/>
</dbReference>
<keyword evidence="10" id="KW-0862">Zinc</keyword>
<keyword evidence="8" id="KW-0863">Zinc-finger</keyword>
<dbReference type="CDD" id="cd16702">
    <property type="entry name" value="RING_CH-C4HC3_MARCH6"/>
    <property type="match status" value="1"/>
</dbReference>
<evidence type="ECO:0000256" key="11">
    <source>
        <dbReference type="ARBA" id="ARBA00022989"/>
    </source>
</evidence>
<dbReference type="EMBL" id="KZ301993">
    <property type="protein sequence ID" value="PFH51012.1"/>
    <property type="molecule type" value="Genomic_DNA"/>
</dbReference>
<feature type="transmembrane region" description="Helical" evidence="14">
    <location>
        <begin position="1087"/>
        <end position="1105"/>
    </location>
</feature>
<proteinExistence type="predicted"/>
<dbReference type="FunFam" id="3.30.40.10:FF:000287">
    <property type="entry name" value="RING finger membrane protein"/>
    <property type="match status" value="1"/>
</dbReference>
<evidence type="ECO:0000256" key="4">
    <source>
        <dbReference type="ARBA" id="ARBA00012483"/>
    </source>
</evidence>
<feature type="transmembrane region" description="Helical" evidence="14">
    <location>
        <begin position="985"/>
        <end position="1006"/>
    </location>
</feature>
<evidence type="ECO:0000256" key="10">
    <source>
        <dbReference type="ARBA" id="ARBA00022833"/>
    </source>
</evidence>
<dbReference type="GO" id="GO:0061630">
    <property type="term" value="F:ubiquitin protein ligase activity"/>
    <property type="evidence" value="ECO:0007669"/>
    <property type="project" value="UniProtKB-EC"/>
</dbReference>
<feature type="compositionally biased region" description="Basic and acidic residues" evidence="13">
    <location>
        <begin position="566"/>
        <end position="584"/>
    </location>
</feature>
<feature type="compositionally biased region" description="Acidic residues" evidence="13">
    <location>
        <begin position="606"/>
        <end position="630"/>
    </location>
</feature>
<evidence type="ECO:0000256" key="3">
    <source>
        <dbReference type="ARBA" id="ARBA00004906"/>
    </source>
</evidence>
<feature type="transmembrane region" description="Helical" evidence="14">
    <location>
        <begin position="1277"/>
        <end position="1297"/>
    </location>
</feature>
<feature type="region of interest" description="Disordered" evidence="13">
    <location>
        <begin position="285"/>
        <end position="351"/>
    </location>
</feature>
<dbReference type="Pfam" id="PF12906">
    <property type="entry name" value="RINGv"/>
    <property type="match status" value="1"/>
</dbReference>
<dbReference type="STRING" id="703135.A0A2A9NTK2"/>
<evidence type="ECO:0000256" key="6">
    <source>
        <dbReference type="ARBA" id="ARBA00022692"/>
    </source>
</evidence>
<dbReference type="InterPro" id="IPR011016">
    <property type="entry name" value="Znf_RING-CH"/>
</dbReference>
<feature type="transmembrane region" description="Helical" evidence="14">
    <location>
        <begin position="1332"/>
        <end position="1355"/>
    </location>
</feature>
<feature type="compositionally biased region" description="Basic and acidic residues" evidence="13">
    <location>
        <begin position="285"/>
        <end position="315"/>
    </location>
</feature>
<evidence type="ECO:0000256" key="14">
    <source>
        <dbReference type="SAM" id="Phobius"/>
    </source>
</evidence>
<comment type="subcellular location">
    <subcellularLocation>
        <location evidence="2">Membrane</location>
        <topology evidence="2">Multi-pass membrane protein</topology>
    </subcellularLocation>
</comment>
<feature type="transmembrane region" description="Helical" evidence="14">
    <location>
        <begin position="1422"/>
        <end position="1441"/>
    </location>
</feature>
<dbReference type="SMART" id="SM00744">
    <property type="entry name" value="RINGv"/>
    <property type="match status" value="1"/>
</dbReference>
<dbReference type="InterPro" id="IPR013083">
    <property type="entry name" value="Znf_RING/FYVE/PHD"/>
</dbReference>
<evidence type="ECO:0000256" key="12">
    <source>
        <dbReference type="ARBA" id="ARBA00023136"/>
    </source>
</evidence>
<dbReference type="PANTHER" id="PTHR13145:SF0">
    <property type="entry name" value="E3 UBIQUITIN-PROTEIN LIGASE MARCHF6"/>
    <property type="match status" value="1"/>
</dbReference>
<evidence type="ECO:0000256" key="5">
    <source>
        <dbReference type="ARBA" id="ARBA00022679"/>
    </source>
</evidence>
<feature type="transmembrane region" description="Helical" evidence="14">
    <location>
        <begin position="104"/>
        <end position="128"/>
    </location>
</feature>
<feature type="compositionally biased region" description="Acidic residues" evidence="13">
    <location>
        <begin position="538"/>
        <end position="560"/>
    </location>
</feature>
<keyword evidence="9" id="KW-0833">Ubl conjugation pathway</keyword>
<comment type="pathway">
    <text evidence="3">Protein modification; protein ubiquitination.</text>
</comment>
<keyword evidence="6 14" id="KW-0812">Transmembrane</keyword>
<evidence type="ECO:0000313" key="16">
    <source>
        <dbReference type="EMBL" id="PFH51012.1"/>
    </source>
</evidence>
<evidence type="ECO:0000259" key="15">
    <source>
        <dbReference type="PROSITE" id="PS51292"/>
    </source>
</evidence>
<evidence type="ECO:0000256" key="2">
    <source>
        <dbReference type="ARBA" id="ARBA00004141"/>
    </source>
</evidence>
<name>A0A2A9NTK2_9AGAR</name>
<dbReference type="GO" id="GO:0036503">
    <property type="term" value="P:ERAD pathway"/>
    <property type="evidence" value="ECO:0007669"/>
    <property type="project" value="TreeGrafter"/>
</dbReference>
<keyword evidence="5" id="KW-0808">Transferase</keyword>
<evidence type="ECO:0000256" key="8">
    <source>
        <dbReference type="ARBA" id="ARBA00022771"/>
    </source>
</evidence>
<feature type="transmembrane region" description="Helical" evidence="14">
    <location>
        <begin position="1044"/>
        <end position="1067"/>
    </location>
</feature>
<feature type="compositionally biased region" description="Polar residues" evidence="13">
    <location>
        <begin position="413"/>
        <end position="424"/>
    </location>
</feature>
<feature type="transmembrane region" description="Helical" evidence="14">
    <location>
        <begin position="740"/>
        <end position="760"/>
    </location>
</feature>
<dbReference type="SUPFAM" id="SSF57850">
    <property type="entry name" value="RING/U-box"/>
    <property type="match status" value="1"/>
</dbReference>
<dbReference type="InterPro" id="IPR056521">
    <property type="entry name" value="MARCHF6-like_C"/>
</dbReference>
<dbReference type="GO" id="GO:0005789">
    <property type="term" value="C:endoplasmic reticulum membrane"/>
    <property type="evidence" value="ECO:0007669"/>
    <property type="project" value="TreeGrafter"/>
</dbReference>
<keyword evidence="12 14" id="KW-0472">Membrane</keyword>
<feature type="transmembrane region" description="Helical" evidence="14">
    <location>
        <begin position="699"/>
        <end position="720"/>
    </location>
</feature>
<gene>
    <name evidence="16" type="ORF">AMATHDRAFT_143498</name>
</gene>
<feature type="compositionally biased region" description="Polar residues" evidence="13">
    <location>
        <begin position="393"/>
        <end position="405"/>
    </location>
</feature>
<feature type="transmembrane region" description="Helical" evidence="14">
    <location>
        <begin position="194"/>
        <end position="214"/>
    </location>
</feature>
<protein>
    <recommendedName>
        <fullName evidence="4">RING-type E3 ubiquitin transferase</fullName>
        <ecNumber evidence="4">2.3.2.27</ecNumber>
    </recommendedName>
</protein>
<dbReference type="Pfam" id="PF23113">
    <property type="entry name" value="MARCHF6_C"/>
    <property type="match status" value="1"/>
</dbReference>
<dbReference type="PANTHER" id="PTHR13145">
    <property type="entry name" value="SSM4 PROTEIN"/>
    <property type="match status" value="1"/>
</dbReference>
<evidence type="ECO:0000256" key="7">
    <source>
        <dbReference type="ARBA" id="ARBA00022723"/>
    </source>
</evidence>
<comment type="catalytic activity">
    <reaction evidence="1">
        <text>S-ubiquitinyl-[E2 ubiquitin-conjugating enzyme]-L-cysteine + [acceptor protein]-L-lysine = [E2 ubiquitin-conjugating enzyme]-L-cysteine + N(6)-ubiquitinyl-[acceptor protein]-L-lysine.</text>
        <dbReference type="EC" id="2.3.2.27"/>
    </reaction>
</comment>
<feature type="region of interest" description="Disordered" evidence="13">
    <location>
        <begin position="393"/>
        <end position="634"/>
    </location>
</feature>
<sequence length="1528" mass="170216">MQEDEGLSGSLCVTTPDVNSLSLPDTCRICSTPGTEEQPLFHPCKCSGTIRYIHQDCLTTWLAHSKKQKCDLCSHRYSFTKVYAPNMPSSLPLPLLIRRLAQQFFYGLLFCLRAVVVATIWLAILPWLTLMAWRMYFSMGEATASWISNRPRLESDDGIPFYYIVPREKPGPLPTSFAGWFTTHPLWLDLPADIFTGQIIASLIVLTFVAVFLLREWISQNARPGVFEDDDLPVVADQPIAPARPAPQPVPQVVPPAREELHQGGTMDAPQQQVQENMVGAQDARIREQGHRVGEVRRRRVALESRTREKGKSRQSDAPSETGSRTKKRVTKSPAEAETVSRRVHEARMYRRRSPRTMKFVDAGESAVQDSQGLLASSDFQFTFGPVRLHDQNTLTFGENSGSTSESRKAKITSPQIHGSSNQPMYPMPSSAVAEGSKLTPSFLDLESTFVPGSSGDIPEDDVSPSPSPQFDTLGSPAHLDSTSTGSRSRSPTGFSQIDVDQTRPDSEGVQAQAGPSRLIGFSNGGEGDEVQPRSDNDEIVDGVIDGDETGQEVDNDETSDIPLEAEIREEHERYFPGESDGGRHGFNIIQGEEGNTIPVVPQNEHDDDEEEEDDDEAQDADDEEEEVEDVGINGDRDVIVQNGLGGAVIDIAQPAPVEAAGGGVDVNDELEGNMEDDMEGAMEAIGMRGPIYGVFQNAALMIFILDTAIGLGIWIPFTIGKSAALLSLDPHRTIQLMHLPIRAIRIITDPVVDSAVYLIAEFFLPPVIRTLGRLLHFIFLVGLFVIRLFLGDDAQIRAENAGAQTYNRGQEFLNNPWQRVVTIAYRMIEKNATESTSATTSSFMIPSSLSNVVLRAEPYFAVLGSEVRLTLEKFKETWLRLALGHGPVERLFAVSLGYIIFAVLVALYLNLLTVGNAKTAGRAVRNAIRQQLLVLKVAAFIFVELVTFPFGCGIVLDLTTIWLFPEANLASRVAFFVQAPLTAIFYHWIAGTLFMYAFAVLLSGCRSVMRPGAMWFIKDPQDQNSHPIRDILDRPALTQLRKIGVSGIMYSAMVVCVVGSVAGLLILGDKSIMPFRWKNREPLSNVPVDLLFLHLVLPYTMRYFRPKKVIKKFATVIWKLLATKLRLSSYFFGVRHQSEESSPSTWRAVFTQSPDDSHGAEHAFDGSFRRVPATDQLALPRDMRATAAVTEDGEPVDDEAQELIRVQNAEAEKAQRDVKADYMVVYIPPHFRYRIFCFIGLMWCICAVLLGISVALPIQLGRSFFKLFTGREVHDGYSLIAGFYLLWMCYIISKAIDRLDKRRQRRGSEGPRADLRIFVVKRGLLWFAKTTYMILFLGIVVPMLLALVVDFYIILPMRLTLKPNMVPRIRIVDAWALGLLYSKIVIHVHRIHPPNQISRGLKRIMDNGWTHPDPVAATKEVIIPLVAGLISMIFLPGIIFKIAQLLLPQVNLGGKFIFMHVYPGIFVFAGLIRSAVVLYDALSSWSQSIRDKEFLVEMRLLNHEAEKVESNKHTLDTTSVGPFFELQ</sequence>
<evidence type="ECO:0000313" key="17">
    <source>
        <dbReference type="Proteomes" id="UP000242287"/>
    </source>
</evidence>
<dbReference type="Gene3D" id="3.30.40.10">
    <property type="entry name" value="Zinc/RING finger domain, C3HC4 (zinc finger)"/>
    <property type="match status" value="1"/>
</dbReference>
<keyword evidence="11 14" id="KW-1133">Transmembrane helix</keyword>
<keyword evidence="7" id="KW-0479">Metal-binding</keyword>
<evidence type="ECO:0000256" key="13">
    <source>
        <dbReference type="SAM" id="MobiDB-lite"/>
    </source>
</evidence>
<feature type="transmembrane region" description="Helical" evidence="14">
    <location>
        <begin position="1461"/>
        <end position="1483"/>
    </location>
</feature>
<feature type="domain" description="RING-CH-type" evidence="15">
    <location>
        <begin position="19"/>
        <end position="80"/>
    </location>
</feature>
<dbReference type="Proteomes" id="UP000242287">
    <property type="component" value="Unassembled WGS sequence"/>
</dbReference>
<keyword evidence="17" id="KW-1185">Reference proteome</keyword>
<accession>A0A2A9NTK2</accession>
<feature type="transmembrane region" description="Helical" evidence="14">
    <location>
        <begin position="892"/>
        <end position="913"/>
    </location>
</feature>